<feature type="domain" description="RNase H type-1" evidence="9">
    <location>
        <begin position="96"/>
        <end position="247"/>
    </location>
</feature>
<dbReference type="InterPro" id="IPR036397">
    <property type="entry name" value="RNaseH_sf"/>
</dbReference>
<proteinExistence type="inferred from homology"/>
<dbReference type="PANTHER" id="PTHR10642">
    <property type="entry name" value="RIBONUCLEASE H1"/>
    <property type="match status" value="1"/>
</dbReference>
<dbReference type="GO" id="GO:0004523">
    <property type="term" value="F:RNA-DNA hybrid ribonuclease activity"/>
    <property type="evidence" value="ECO:0007669"/>
    <property type="project" value="UniProtKB-EC"/>
</dbReference>
<feature type="region of interest" description="Disordered" evidence="8">
    <location>
        <begin position="27"/>
        <end position="60"/>
    </location>
</feature>
<dbReference type="Pfam" id="PF00075">
    <property type="entry name" value="RNase_H"/>
    <property type="match status" value="1"/>
</dbReference>
<evidence type="ECO:0000256" key="8">
    <source>
        <dbReference type="SAM" id="MobiDB-lite"/>
    </source>
</evidence>
<evidence type="ECO:0000259" key="9">
    <source>
        <dbReference type="PROSITE" id="PS50879"/>
    </source>
</evidence>
<sequence length="254" mass="28370">MVFSDVVAGVFSDFKQELLRLYNDFTGTEQHSSSSSDMIASSMTLPDQTPPEPCGTNDESKSVISAEKVEQSDPKEVTTVSETKEQVKEEEKGIRALGKWKVYTDGSYSQYDDNGGYGVYFGYNDPRNISGYLDYCDDSFEAEVRAIQAAVNAIYGEISKLRENGGGKINKYLILSDSQSAIRAIIKMCPSYDYVMDVNEIYHAIREFYFDHSEIFSGHVFNIHWVRGHSGNFGNVMADSLATRGRLSCGNHKS</sequence>
<keyword evidence="4" id="KW-0540">Nuclease</keyword>
<protein>
    <recommendedName>
        <fullName evidence="3">ribonuclease H</fullName>
        <ecNumber evidence="3">3.1.26.4</ecNumber>
    </recommendedName>
</protein>
<dbReference type="GO" id="GO:0046872">
    <property type="term" value="F:metal ion binding"/>
    <property type="evidence" value="ECO:0007669"/>
    <property type="project" value="UniProtKB-KW"/>
</dbReference>
<dbReference type="PhylomeDB" id="A0A061ARN4"/>
<evidence type="ECO:0000256" key="3">
    <source>
        <dbReference type="ARBA" id="ARBA00012180"/>
    </source>
</evidence>
<evidence type="ECO:0000256" key="7">
    <source>
        <dbReference type="ARBA" id="ARBA00022801"/>
    </source>
</evidence>
<comment type="similarity">
    <text evidence="2">Belongs to the RNase H family.</text>
</comment>
<keyword evidence="7" id="KW-0378">Hydrolase</keyword>
<feature type="compositionally biased region" description="Low complexity" evidence="8">
    <location>
        <begin position="32"/>
        <end position="42"/>
    </location>
</feature>
<accession>A0A061ARN4</accession>
<dbReference type="GO" id="GO:0003676">
    <property type="term" value="F:nucleic acid binding"/>
    <property type="evidence" value="ECO:0007669"/>
    <property type="project" value="InterPro"/>
</dbReference>
<dbReference type="VEuPathDB" id="FungiDB:BON22_5464"/>
<dbReference type="InterPro" id="IPR050092">
    <property type="entry name" value="RNase_H"/>
</dbReference>
<evidence type="ECO:0000256" key="4">
    <source>
        <dbReference type="ARBA" id="ARBA00022722"/>
    </source>
</evidence>
<dbReference type="Gene3D" id="3.30.420.10">
    <property type="entry name" value="Ribonuclease H-like superfamily/Ribonuclease H"/>
    <property type="match status" value="1"/>
</dbReference>
<dbReference type="AlphaFoldDB" id="A0A061ARN4"/>
<dbReference type="EC" id="3.1.26.4" evidence="3"/>
<organism evidence="10">
    <name type="scientific">Cyberlindnera fabianii</name>
    <name type="common">Yeast</name>
    <name type="synonym">Hansenula fabianii</name>
    <dbReference type="NCBI Taxonomy" id="36022"/>
    <lineage>
        <taxon>Eukaryota</taxon>
        <taxon>Fungi</taxon>
        <taxon>Dikarya</taxon>
        <taxon>Ascomycota</taxon>
        <taxon>Saccharomycotina</taxon>
        <taxon>Saccharomycetes</taxon>
        <taxon>Phaffomycetales</taxon>
        <taxon>Phaffomycetaceae</taxon>
        <taxon>Cyberlindnera</taxon>
    </lineage>
</organism>
<reference evidence="10" key="1">
    <citation type="journal article" date="2014" name="Genome Announc.">
        <title>Genome sequence of the yeast Cyberlindnera fabianii (Hansenula fabianii).</title>
        <authorList>
            <person name="Freel K.C."/>
            <person name="Sarilar V."/>
            <person name="Neuveglise C."/>
            <person name="Devillers H."/>
            <person name="Friedrich A."/>
            <person name="Schacherer J."/>
        </authorList>
    </citation>
    <scope>NUCLEOTIDE SEQUENCE</scope>
    <source>
        <strain evidence="10">YJS4271</strain>
    </source>
</reference>
<evidence type="ECO:0000256" key="2">
    <source>
        <dbReference type="ARBA" id="ARBA00005300"/>
    </source>
</evidence>
<keyword evidence="6" id="KW-0255">Endonuclease</keyword>
<evidence type="ECO:0000256" key="1">
    <source>
        <dbReference type="ARBA" id="ARBA00000077"/>
    </source>
</evidence>
<dbReference type="PANTHER" id="PTHR10642:SF26">
    <property type="entry name" value="RIBONUCLEASE H1"/>
    <property type="match status" value="1"/>
</dbReference>
<evidence type="ECO:0000256" key="6">
    <source>
        <dbReference type="ARBA" id="ARBA00022759"/>
    </source>
</evidence>
<comment type="catalytic activity">
    <reaction evidence="1">
        <text>Endonucleolytic cleavage to 5'-phosphomonoester.</text>
        <dbReference type="EC" id="3.1.26.4"/>
    </reaction>
</comment>
<dbReference type="SUPFAM" id="SSF53098">
    <property type="entry name" value="Ribonuclease H-like"/>
    <property type="match status" value="1"/>
</dbReference>
<dbReference type="OrthoDB" id="407198at2759"/>
<keyword evidence="5" id="KW-0479">Metal-binding</keyword>
<evidence type="ECO:0000313" key="10">
    <source>
        <dbReference type="EMBL" id="CDR37980.1"/>
    </source>
</evidence>
<dbReference type="GO" id="GO:0043137">
    <property type="term" value="P:DNA replication, removal of RNA primer"/>
    <property type="evidence" value="ECO:0007669"/>
    <property type="project" value="TreeGrafter"/>
</dbReference>
<dbReference type="PROSITE" id="PS50879">
    <property type="entry name" value="RNASE_H_1"/>
    <property type="match status" value="1"/>
</dbReference>
<dbReference type="InterPro" id="IPR002156">
    <property type="entry name" value="RNaseH_domain"/>
</dbReference>
<gene>
    <name evidence="10" type="ORF">CYFA0S_01e19834g</name>
</gene>
<dbReference type="InterPro" id="IPR012337">
    <property type="entry name" value="RNaseH-like_sf"/>
</dbReference>
<evidence type="ECO:0000256" key="5">
    <source>
        <dbReference type="ARBA" id="ARBA00022723"/>
    </source>
</evidence>
<dbReference type="EMBL" id="LK052886">
    <property type="protein sequence ID" value="CDR37980.1"/>
    <property type="molecule type" value="Genomic_DNA"/>
</dbReference>
<name>A0A061ARN4_CYBFA</name>